<dbReference type="InterPro" id="IPR050523">
    <property type="entry name" value="AKR_Detox_Biosynth"/>
</dbReference>
<dbReference type="PANTHER" id="PTHR43364:SF15">
    <property type="entry name" value="ARYL-ALCOHOL DEHYDROGENASE AAD16-RELATED"/>
    <property type="match status" value="1"/>
</dbReference>
<reference evidence="3 4" key="1">
    <citation type="submission" date="2019-06" db="EMBL/GenBank/DDBJ databases">
        <authorList>
            <person name="Broberg M."/>
        </authorList>
    </citation>
    <scope>NUCLEOTIDE SEQUENCE [LARGE SCALE GENOMIC DNA]</scope>
</reference>
<keyword evidence="1" id="KW-0560">Oxidoreductase</keyword>
<gene>
    <name evidence="3" type="ORF">CLO192961_LOCUS407751</name>
</gene>
<dbReference type="InterPro" id="IPR023210">
    <property type="entry name" value="NADP_OxRdtase_dom"/>
</dbReference>
<dbReference type="Gene3D" id="3.20.20.100">
    <property type="entry name" value="NADP-dependent oxidoreductase domain"/>
    <property type="match status" value="1"/>
</dbReference>
<evidence type="ECO:0000256" key="1">
    <source>
        <dbReference type="ARBA" id="ARBA00023002"/>
    </source>
</evidence>
<feature type="domain" description="NADP-dependent oxidoreductase" evidence="2">
    <location>
        <begin position="5"/>
        <end position="291"/>
    </location>
</feature>
<organism evidence="3 4">
    <name type="scientific">Bionectria ochroleuca</name>
    <name type="common">Gliocladium roseum</name>
    <dbReference type="NCBI Taxonomy" id="29856"/>
    <lineage>
        <taxon>Eukaryota</taxon>
        <taxon>Fungi</taxon>
        <taxon>Dikarya</taxon>
        <taxon>Ascomycota</taxon>
        <taxon>Pezizomycotina</taxon>
        <taxon>Sordariomycetes</taxon>
        <taxon>Hypocreomycetidae</taxon>
        <taxon>Hypocreales</taxon>
        <taxon>Bionectriaceae</taxon>
        <taxon>Clonostachys</taxon>
    </lineage>
</organism>
<dbReference type="Pfam" id="PF00248">
    <property type="entry name" value="Aldo_ket_red"/>
    <property type="match status" value="1"/>
</dbReference>
<dbReference type="Proteomes" id="UP000766486">
    <property type="component" value="Unassembled WGS sequence"/>
</dbReference>
<protein>
    <recommendedName>
        <fullName evidence="2">NADP-dependent oxidoreductase domain-containing protein</fullName>
    </recommendedName>
</protein>
<evidence type="ECO:0000313" key="3">
    <source>
        <dbReference type="EMBL" id="VUC35200.1"/>
    </source>
</evidence>
<dbReference type="PANTHER" id="PTHR43364">
    <property type="entry name" value="NADH-SPECIFIC METHYLGLYOXAL REDUCTASE-RELATED"/>
    <property type="match status" value="1"/>
</dbReference>
<evidence type="ECO:0000259" key="2">
    <source>
        <dbReference type="Pfam" id="PF00248"/>
    </source>
</evidence>
<keyword evidence="4" id="KW-1185">Reference proteome</keyword>
<dbReference type="SUPFAM" id="SSF51430">
    <property type="entry name" value="NAD(P)-linked oxidoreductase"/>
    <property type="match status" value="1"/>
</dbReference>
<proteinExistence type="predicted"/>
<comment type="caution">
    <text evidence="3">The sequence shown here is derived from an EMBL/GenBank/DDBJ whole genome shotgun (WGS) entry which is preliminary data.</text>
</comment>
<dbReference type="EMBL" id="CABFNS010000905">
    <property type="protein sequence ID" value="VUC35200.1"/>
    <property type="molecule type" value="Genomic_DNA"/>
</dbReference>
<accession>A0ABY6UUW1</accession>
<sequence>MSGCMVFGSSKWDGSPWIVEEDYGLQLLKAANDRGRDTVDTYLNGISEEIIGKALRIFQISRQSVVIMTKIYNPVPDEDSRPPSVNDGSLVNWMGLSRKHIFYAVDMCFKRLGTDYIDVLQIHRLNQDTEPEEIMRALHDVVQPGKYAISEPRRCIPKSNGRTEFIPMQPLYNLLYREEEREMIPFCRSTGVGIIPWSPVARGLLTKPLDSENASLRSRVDKGKAMWFADANLEIVDRVEEVANRRGVSMALVATAWVLQKGCWPIIGLSSVDSITETVQALNLRLSEDEIFFLEERYRPRAVTGI</sequence>
<evidence type="ECO:0000313" key="4">
    <source>
        <dbReference type="Proteomes" id="UP000766486"/>
    </source>
</evidence>
<dbReference type="InterPro" id="IPR036812">
    <property type="entry name" value="NAD(P)_OxRdtase_dom_sf"/>
</dbReference>
<name>A0ABY6UUW1_BIOOC</name>